<evidence type="ECO:0000313" key="2">
    <source>
        <dbReference type="EMBL" id="PHJ17552.1"/>
    </source>
</evidence>
<name>A0A2C6KM35_9APIC</name>
<evidence type="ECO:0008006" key="4">
    <source>
        <dbReference type="Google" id="ProtNLM"/>
    </source>
</evidence>
<dbReference type="AlphaFoldDB" id="A0A2C6KM35"/>
<dbReference type="EMBL" id="MIGC01004889">
    <property type="protein sequence ID" value="PHJ17552.1"/>
    <property type="molecule type" value="Genomic_DNA"/>
</dbReference>
<protein>
    <recommendedName>
        <fullName evidence="4">Transmembrane protein</fullName>
    </recommendedName>
</protein>
<dbReference type="RefSeq" id="XP_067919271.1">
    <property type="nucleotide sequence ID" value="XM_068068752.1"/>
</dbReference>
<dbReference type="Proteomes" id="UP000221165">
    <property type="component" value="Unassembled WGS sequence"/>
</dbReference>
<keyword evidence="3" id="KW-1185">Reference proteome</keyword>
<feature type="transmembrane region" description="Helical" evidence="1">
    <location>
        <begin position="75"/>
        <end position="92"/>
    </location>
</feature>
<comment type="caution">
    <text evidence="2">The sequence shown here is derived from an EMBL/GenBank/DDBJ whole genome shotgun (WGS) entry which is preliminary data.</text>
</comment>
<gene>
    <name evidence="2" type="ORF">CSUI_008625</name>
</gene>
<dbReference type="VEuPathDB" id="ToxoDB:CSUI_008625"/>
<keyword evidence="1" id="KW-1133">Transmembrane helix</keyword>
<evidence type="ECO:0000256" key="1">
    <source>
        <dbReference type="SAM" id="Phobius"/>
    </source>
</evidence>
<evidence type="ECO:0000313" key="3">
    <source>
        <dbReference type="Proteomes" id="UP000221165"/>
    </source>
</evidence>
<sequence>SAFLLSLSAFLSLFYITSDLSNYLSLYITFKLFSRQFFLSLPSSSSLSFALPSPQGFALGYSSILLSFPLTHSPFSSFFFVFSFFAFSRKLLRFSPFKRLQRKRSYFSFSLSFFLSLLESLG</sequence>
<dbReference type="GeneID" id="94431963"/>
<feature type="non-terminal residue" evidence="2">
    <location>
        <position position="1"/>
    </location>
</feature>
<proteinExistence type="predicted"/>
<reference evidence="2 3" key="1">
    <citation type="journal article" date="2017" name="Int. J. Parasitol.">
        <title>The genome of the protozoan parasite Cystoisospora suis and a reverse vaccinology approach to identify vaccine candidates.</title>
        <authorList>
            <person name="Palmieri N."/>
            <person name="Shrestha A."/>
            <person name="Ruttkowski B."/>
            <person name="Beck T."/>
            <person name="Vogl C."/>
            <person name="Tomley F."/>
            <person name="Blake D.P."/>
            <person name="Joachim A."/>
        </authorList>
    </citation>
    <scope>NUCLEOTIDE SEQUENCE [LARGE SCALE GENOMIC DNA]</scope>
    <source>
        <strain evidence="2 3">Wien I</strain>
    </source>
</reference>
<organism evidence="2 3">
    <name type="scientific">Cystoisospora suis</name>
    <dbReference type="NCBI Taxonomy" id="483139"/>
    <lineage>
        <taxon>Eukaryota</taxon>
        <taxon>Sar</taxon>
        <taxon>Alveolata</taxon>
        <taxon>Apicomplexa</taxon>
        <taxon>Conoidasida</taxon>
        <taxon>Coccidia</taxon>
        <taxon>Eucoccidiorida</taxon>
        <taxon>Eimeriorina</taxon>
        <taxon>Sarcocystidae</taxon>
        <taxon>Cystoisospora</taxon>
    </lineage>
</organism>
<accession>A0A2C6KM35</accession>
<keyword evidence="1" id="KW-0812">Transmembrane</keyword>
<keyword evidence="1" id="KW-0472">Membrane</keyword>